<protein>
    <recommendedName>
        <fullName evidence="3">DUF2252 domain-containing protein</fullName>
    </recommendedName>
</protein>
<dbReference type="Pfam" id="PF10009">
    <property type="entry name" value="DUF2252"/>
    <property type="match status" value="1"/>
</dbReference>
<gene>
    <name evidence="1" type="ORF">SPDO_30530</name>
</gene>
<proteinExistence type="predicted"/>
<dbReference type="AlphaFoldDB" id="A0A2D0A4J1"/>
<dbReference type="PANTHER" id="PTHR39441">
    <property type="entry name" value="DUF2252 DOMAIN-CONTAINING PROTEIN"/>
    <property type="match status" value="1"/>
</dbReference>
<dbReference type="InterPro" id="IPR011009">
    <property type="entry name" value="Kinase-like_dom_sf"/>
</dbReference>
<dbReference type="PANTHER" id="PTHR39441:SF1">
    <property type="entry name" value="DUF2252 DOMAIN-CONTAINING PROTEIN"/>
    <property type="match status" value="1"/>
</dbReference>
<organism evidence="1 2">
    <name type="scientific">Sphingomonas dokdonensis</name>
    <dbReference type="NCBI Taxonomy" id="344880"/>
    <lineage>
        <taxon>Bacteria</taxon>
        <taxon>Pseudomonadati</taxon>
        <taxon>Pseudomonadota</taxon>
        <taxon>Alphaproteobacteria</taxon>
        <taxon>Sphingomonadales</taxon>
        <taxon>Sphingomonadaceae</taxon>
        <taxon>Sphingomonas</taxon>
    </lineage>
</organism>
<dbReference type="SUPFAM" id="SSF56112">
    <property type="entry name" value="Protein kinase-like (PK-like)"/>
    <property type="match status" value="1"/>
</dbReference>
<accession>A0A2D0A4J1</accession>
<reference evidence="1 2" key="1">
    <citation type="submission" date="2017-03" db="EMBL/GenBank/DDBJ databases">
        <title>Genome sequence of Sphingomonas dokdonensis DSM 21029.</title>
        <authorList>
            <person name="Poehlein A."/>
            <person name="Wuebbeler J.H."/>
            <person name="Steinbuechel A."/>
            <person name="Daniel R."/>
        </authorList>
    </citation>
    <scope>NUCLEOTIDE SEQUENCE [LARGE SCALE GENOMIC DNA]</scope>
    <source>
        <strain evidence="1 2">DSM 21029</strain>
    </source>
</reference>
<name>A0A2D0A4J1_9SPHN</name>
<evidence type="ECO:0000313" key="2">
    <source>
        <dbReference type="Proteomes" id="UP000197290"/>
    </source>
</evidence>
<dbReference type="EMBL" id="NBBI01000009">
    <property type="protein sequence ID" value="OWK27813.1"/>
    <property type="molecule type" value="Genomic_DNA"/>
</dbReference>
<sequence length="410" mass="44363">MFGGDDLLSLRFPLLSKVAPAERHAVLVAQRDRKMARSAHAYVRGNTAQFYDWLAAAPVAIPDGPPVWICGDCHLGNLGAISDGGDGLAVQIRDLDQAVIGNPAFDLIRLGLSLATAARGADLPGIATVQILDAMLEGYAAGIADPVHGDPGATPDAVKSVRRRAAGRRWKHLAKERLDGDEPELPRGKKFWDLEAAERDALGELFTRPDVCDMVLSLNPANRKRRVRLVDAAYWMKGCSSLGLRRYAVLLALDRTDRRADYALVDIKEAVASVAPADDPAAMPNQPAERVRQAACALSPFLGGRLLPVEMLGGSFFIRELAPQDLKIEVEQFSRGEAVKAARYLAFVVGVAHSRQMDASTREGWAARLAADTQAARGDTPTWLWRSVVVLAGQHESGYLDHCRRVALAG</sequence>
<dbReference type="Proteomes" id="UP000197290">
    <property type="component" value="Unassembled WGS sequence"/>
</dbReference>
<dbReference type="InterPro" id="IPR018721">
    <property type="entry name" value="DUF2252"/>
</dbReference>
<keyword evidence="2" id="KW-1185">Reference proteome</keyword>
<comment type="caution">
    <text evidence="1">The sequence shown here is derived from an EMBL/GenBank/DDBJ whole genome shotgun (WGS) entry which is preliminary data.</text>
</comment>
<evidence type="ECO:0008006" key="3">
    <source>
        <dbReference type="Google" id="ProtNLM"/>
    </source>
</evidence>
<evidence type="ECO:0000313" key="1">
    <source>
        <dbReference type="EMBL" id="OWK27813.1"/>
    </source>
</evidence>
<dbReference type="Gene3D" id="3.90.1200.10">
    <property type="match status" value="1"/>
</dbReference>